<accession>A0A9X6B4H2</accession>
<proteinExistence type="predicted"/>
<protein>
    <submittedName>
        <fullName evidence="1">Uncharacterized protein</fullName>
    </submittedName>
</protein>
<organism evidence="1 2">
    <name type="scientific">Bacillus cereus</name>
    <dbReference type="NCBI Taxonomy" id="1396"/>
    <lineage>
        <taxon>Bacteria</taxon>
        <taxon>Bacillati</taxon>
        <taxon>Bacillota</taxon>
        <taxon>Bacilli</taxon>
        <taxon>Bacillales</taxon>
        <taxon>Bacillaceae</taxon>
        <taxon>Bacillus</taxon>
        <taxon>Bacillus cereus group</taxon>
    </lineage>
</organism>
<dbReference type="RefSeq" id="WP_078187410.1">
    <property type="nucleotide sequence ID" value="NZ_MUAU01000143.1"/>
</dbReference>
<name>A0A9X6B4H2_BACCE</name>
<comment type="caution">
    <text evidence="1">The sequence shown here is derived from an EMBL/GenBank/DDBJ whole genome shotgun (WGS) entry which is preliminary data.</text>
</comment>
<dbReference type="EMBL" id="MUAU01000143">
    <property type="protein sequence ID" value="OOR72087.1"/>
    <property type="molecule type" value="Genomic_DNA"/>
</dbReference>
<evidence type="ECO:0000313" key="1">
    <source>
        <dbReference type="EMBL" id="OOR72087.1"/>
    </source>
</evidence>
<sequence length="83" mass="10002">MTDSYLHHQKILLEISQKMYKIESFLLRNLDELNKERIKGVQVELKQIETMLIFLLESNIYAELMMQLLIHMKNINIILKKNK</sequence>
<gene>
    <name evidence="1" type="ORF">BLX06_26910</name>
</gene>
<dbReference type="AlphaFoldDB" id="A0A9X6B4H2"/>
<dbReference type="Proteomes" id="UP000190641">
    <property type="component" value="Unassembled WGS sequence"/>
</dbReference>
<evidence type="ECO:0000313" key="2">
    <source>
        <dbReference type="Proteomes" id="UP000190641"/>
    </source>
</evidence>
<reference evidence="1 2" key="1">
    <citation type="submission" date="2017-01" db="EMBL/GenBank/DDBJ databases">
        <title>Bacillus cereus isolates.</title>
        <authorList>
            <person name="Beno S.M."/>
        </authorList>
    </citation>
    <scope>NUCLEOTIDE SEQUENCE [LARGE SCALE GENOMIC DNA]</scope>
    <source>
        <strain evidence="1 2">FSL K6-1030</strain>
    </source>
</reference>